<feature type="region of interest" description="Disordered" evidence="1">
    <location>
        <begin position="41"/>
        <end position="110"/>
    </location>
</feature>
<proteinExistence type="predicted"/>
<feature type="compositionally biased region" description="Basic and acidic residues" evidence="1">
    <location>
        <begin position="82"/>
        <end position="92"/>
    </location>
</feature>
<organism evidence="2 3">
    <name type="scientific">Plectus sambesii</name>
    <dbReference type="NCBI Taxonomy" id="2011161"/>
    <lineage>
        <taxon>Eukaryota</taxon>
        <taxon>Metazoa</taxon>
        <taxon>Ecdysozoa</taxon>
        <taxon>Nematoda</taxon>
        <taxon>Chromadorea</taxon>
        <taxon>Plectida</taxon>
        <taxon>Plectina</taxon>
        <taxon>Plectoidea</taxon>
        <taxon>Plectidae</taxon>
        <taxon>Plectus</taxon>
    </lineage>
</organism>
<accession>A0A914VW52</accession>
<dbReference type="Proteomes" id="UP000887566">
    <property type="component" value="Unplaced"/>
</dbReference>
<reference evidence="3" key="1">
    <citation type="submission" date="2022-11" db="UniProtKB">
        <authorList>
            <consortium name="WormBaseParasite"/>
        </authorList>
    </citation>
    <scope>IDENTIFICATION</scope>
</reference>
<evidence type="ECO:0000313" key="2">
    <source>
        <dbReference type="Proteomes" id="UP000887566"/>
    </source>
</evidence>
<feature type="compositionally biased region" description="Basic residues" evidence="1">
    <location>
        <begin position="66"/>
        <end position="80"/>
    </location>
</feature>
<name>A0A914VW52_9BILA</name>
<dbReference type="WBParaSite" id="PSAMB.scaffold2505size27122.g18086.t1">
    <property type="protein sequence ID" value="PSAMB.scaffold2505size27122.g18086.t1"/>
    <property type="gene ID" value="PSAMB.scaffold2505size27122.g18086"/>
</dbReference>
<evidence type="ECO:0000256" key="1">
    <source>
        <dbReference type="SAM" id="MobiDB-lite"/>
    </source>
</evidence>
<sequence>MGTDRNRHCCVRPAAMRDDGATMSHVAIDRRTSLQRSLVPPFEAMPPDRAGSVRRSSQQERPVARCARRSTAHDRRRLGAHNRQEATDRSAIPHDCSCSGAYRQGRSARRPTCTVRLIKHCGCYERIPPRTNRPRSGVAEAVGVARQGS</sequence>
<keyword evidence="2" id="KW-1185">Reference proteome</keyword>
<protein>
    <submittedName>
        <fullName evidence="3">Uncharacterized protein</fullName>
    </submittedName>
</protein>
<dbReference type="AlphaFoldDB" id="A0A914VW52"/>
<evidence type="ECO:0000313" key="3">
    <source>
        <dbReference type="WBParaSite" id="PSAMB.scaffold2505size27122.g18086.t1"/>
    </source>
</evidence>
<feature type="region of interest" description="Disordered" evidence="1">
    <location>
        <begin position="128"/>
        <end position="149"/>
    </location>
</feature>